<keyword evidence="2" id="KW-1185">Reference proteome</keyword>
<dbReference type="EMBL" id="JANAKD010001195">
    <property type="protein sequence ID" value="KAJ3482209.1"/>
    <property type="molecule type" value="Genomic_DNA"/>
</dbReference>
<protein>
    <submittedName>
        <fullName evidence="1">Uncharacterized protein</fullName>
    </submittedName>
</protein>
<accession>A0ACC1QP80</accession>
<organism evidence="1 2">
    <name type="scientific">Lecanicillium saksenae</name>
    <dbReference type="NCBI Taxonomy" id="468837"/>
    <lineage>
        <taxon>Eukaryota</taxon>
        <taxon>Fungi</taxon>
        <taxon>Dikarya</taxon>
        <taxon>Ascomycota</taxon>
        <taxon>Pezizomycotina</taxon>
        <taxon>Sordariomycetes</taxon>
        <taxon>Hypocreomycetidae</taxon>
        <taxon>Hypocreales</taxon>
        <taxon>Cordycipitaceae</taxon>
        <taxon>Lecanicillium</taxon>
    </lineage>
</organism>
<name>A0ACC1QP80_9HYPO</name>
<sequence>MTLRASASCCCRGFCVVKDKKTLRQVNKRARRIKCDETYPVCKKCMIRNRPCHYNLRWRGSVTDVQDENDSGYAVRQHVVKRTTVPPPDQMPPIEWELMQGLRYYTTVLPLIYAVPPDTSPNTMHRISLRMVQTDRVAGFLLTMVRHQICCLYAAHGVPAIRPDELPGMAHLWSRLFELMNKSLQAINYYIMNDSAGQSILSRIIEVMCAELAIMDAPWRKHLRGFLAIVKHHGGVDAIFNFVDPPYRGLQFGLVHGVVGNTVSSVQDQVSEINDWNDADVMRVYTRLYFNGFSCPSRMFLAIHHITQLRVAAAALDCAIPISDDLFITAASIAREIRDFSASLWSETYQIPPQPLIALYGRVYQAAAGIAMGDVAARWHQRTILFQAIEEARGPLKAFKCGTWPLAVLGVAYHDGTPDEHATIIRLLMEAHRNTTNADCGAGMLMRDLSEFWASGRTGWDDCFYKPSHALT</sequence>
<evidence type="ECO:0000313" key="2">
    <source>
        <dbReference type="Proteomes" id="UP001148737"/>
    </source>
</evidence>
<proteinExistence type="predicted"/>
<comment type="caution">
    <text evidence="1">The sequence shown here is derived from an EMBL/GenBank/DDBJ whole genome shotgun (WGS) entry which is preliminary data.</text>
</comment>
<evidence type="ECO:0000313" key="1">
    <source>
        <dbReference type="EMBL" id="KAJ3482209.1"/>
    </source>
</evidence>
<gene>
    <name evidence="1" type="ORF">NLG97_g7631</name>
</gene>
<dbReference type="Proteomes" id="UP001148737">
    <property type="component" value="Unassembled WGS sequence"/>
</dbReference>
<reference evidence="1" key="1">
    <citation type="submission" date="2022-07" db="EMBL/GenBank/DDBJ databases">
        <title>Genome Sequence of Lecanicillium saksenae.</title>
        <authorList>
            <person name="Buettner E."/>
        </authorList>
    </citation>
    <scope>NUCLEOTIDE SEQUENCE</scope>
    <source>
        <strain evidence="1">VT-O1</strain>
    </source>
</reference>